<evidence type="ECO:0000313" key="1">
    <source>
        <dbReference type="EMBL" id="MFD2168481.1"/>
    </source>
</evidence>
<protein>
    <submittedName>
        <fullName evidence="1">Uncharacterized protein</fullName>
    </submittedName>
</protein>
<name>A0ABW4ZSU6_9BACL</name>
<reference evidence="2" key="1">
    <citation type="journal article" date="2019" name="Int. J. Syst. Evol. Microbiol.">
        <title>The Global Catalogue of Microorganisms (GCM) 10K type strain sequencing project: providing services to taxonomists for standard genome sequencing and annotation.</title>
        <authorList>
            <consortium name="The Broad Institute Genomics Platform"/>
            <consortium name="The Broad Institute Genome Sequencing Center for Infectious Disease"/>
            <person name="Wu L."/>
            <person name="Ma J."/>
        </authorList>
    </citation>
    <scope>NUCLEOTIDE SEQUENCE [LARGE SCALE GENOMIC DNA]</scope>
    <source>
        <strain evidence="2">CGMCC 1.13574</strain>
    </source>
</reference>
<comment type="caution">
    <text evidence="1">The sequence shown here is derived from an EMBL/GenBank/DDBJ whole genome shotgun (WGS) entry which is preliminary data.</text>
</comment>
<gene>
    <name evidence="1" type="ORF">ACFSOY_00420</name>
</gene>
<dbReference type="EMBL" id="JBHUIO010000002">
    <property type="protein sequence ID" value="MFD2168481.1"/>
    <property type="molecule type" value="Genomic_DNA"/>
</dbReference>
<evidence type="ECO:0000313" key="2">
    <source>
        <dbReference type="Proteomes" id="UP001597343"/>
    </source>
</evidence>
<keyword evidence="2" id="KW-1185">Reference proteome</keyword>
<dbReference type="Proteomes" id="UP001597343">
    <property type="component" value="Unassembled WGS sequence"/>
</dbReference>
<sequence length="74" mass="8952">MKYYTASAEDLKEPKWGGESFEPKWRGLSSDLDKLVMMYWYDLMTFEEMAENAGTHWWTIKELFKQYDVPRMTI</sequence>
<proteinExistence type="predicted"/>
<dbReference type="RefSeq" id="WP_386043229.1">
    <property type="nucleotide sequence ID" value="NZ_JBHUIO010000002.1"/>
</dbReference>
<organism evidence="1 2">
    <name type="scientific">Tumebacillus lipolyticus</name>
    <dbReference type="NCBI Taxonomy" id="1280370"/>
    <lineage>
        <taxon>Bacteria</taxon>
        <taxon>Bacillati</taxon>
        <taxon>Bacillota</taxon>
        <taxon>Bacilli</taxon>
        <taxon>Bacillales</taxon>
        <taxon>Alicyclobacillaceae</taxon>
        <taxon>Tumebacillus</taxon>
    </lineage>
</organism>
<accession>A0ABW4ZSU6</accession>